<evidence type="ECO:0000256" key="1">
    <source>
        <dbReference type="SAM" id="Coils"/>
    </source>
</evidence>
<reference evidence="3 4" key="1">
    <citation type="journal article" date="2015" name="Genome Biol. Evol.">
        <title>Phylogenomic analyses indicate that early fungi evolved digesting cell walls of algal ancestors of land plants.</title>
        <authorList>
            <person name="Chang Y."/>
            <person name="Wang S."/>
            <person name="Sekimoto S."/>
            <person name="Aerts A.L."/>
            <person name="Choi C."/>
            <person name="Clum A."/>
            <person name="LaButti K.M."/>
            <person name="Lindquist E.A."/>
            <person name="Yee Ngan C."/>
            <person name="Ohm R.A."/>
            <person name="Salamov A.A."/>
            <person name="Grigoriev I.V."/>
            <person name="Spatafora J.W."/>
            <person name="Berbee M.L."/>
        </authorList>
    </citation>
    <scope>NUCLEOTIDE SEQUENCE [LARGE SCALE GENOMIC DNA]</scope>
    <source>
        <strain evidence="3 4">JEL478</strain>
    </source>
</reference>
<keyword evidence="1" id="KW-0175">Coiled coil</keyword>
<name>A0A139AAG0_GONPJ</name>
<protein>
    <submittedName>
        <fullName evidence="3">Uncharacterized protein</fullName>
    </submittedName>
</protein>
<feature type="region of interest" description="Disordered" evidence="2">
    <location>
        <begin position="196"/>
        <end position="221"/>
    </location>
</feature>
<dbReference type="AlphaFoldDB" id="A0A139AAG0"/>
<dbReference type="OrthoDB" id="10653148at2759"/>
<organism evidence="3 4">
    <name type="scientific">Gonapodya prolifera (strain JEL478)</name>
    <name type="common">Monoblepharis prolifera</name>
    <dbReference type="NCBI Taxonomy" id="1344416"/>
    <lineage>
        <taxon>Eukaryota</taxon>
        <taxon>Fungi</taxon>
        <taxon>Fungi incertae sedis</taxon>
        <taxon>Chytridiomycota</taxon>
        <taxon>Chytridiomycota incertae sedis</taxon>
        <taxon>Monoblepharidomycetes</taxon>
        <taxon>Monoblepharidales</taxon>
        <taxon>Gonapodyaceae</taxon>
        <taxon>Gonapodya</taxon>
    </lineage>
</organism>
<proteinExistence type="predicted"/>
<evidence type="ECO:0000313" key="4">
    <source>
        <dbReference type="Proteomes" id="UP000070544"/>
    </source>
</evidence>
<evidence type="ECO:0000313" key="3">
    <source>
        <dbReference type="EMBL" id="KXS13791.1"/>
    </source>
</evidence>
<feature type="coiled-coil region" evidence="1">
    <location>
        <begin position="16"/>
        <end position="106"/>
    </location>
</feature>
<gene>
    <name evidence="3" type="ORF">M427DRAFT_33751</name>
</gene>
<evidence type="ECO:0000256" key="2">
    <source>
        <dbReference type="SAM" id="MobiDB-lite"/>
    </source>
</evidence>
<dbReference type="Proteomes" id="UP000070544">
    <property type="component" value="Unassembled WGS sequence"/>
</dbReference>
<feature type="compositionally biased region" description="Basic and acidic residues" evidence="2">
    <location>
        <begin position="205"/>
        <end position="221"/>
    </location>
</feature>
<keyword evidence="4" id="KW-1185">Reference proteome</keyword>
<sequence>MSRWYATEQKDKPADLERLKQLEQNAERLCKEFEAETERMRVVVEDERKERDKLTARIAELERINETKHRALAATETRMRALELDFLNLSRTNEALERERKDVEESVAMVYMHPSGARCPPEASDPQSNIYSWSVDILYNKNLSSNSPTSLHISTLDLRPNSPRFHSPAPAPATCYLPPAPARDRGSNRLLQARISSLTSTSTSRDVHVREGPDEESEMRLDELERESVRLKRRVGVLAKKNGILAETVLEFKKNEVRVGVLEVWSAEHGPRSDEAKGSEDSEA</sequence>
<accession>A0A139AAG0</accession>
<dbReference type="EMBL" id="KQ965775">
    <property type="protein sequence ID" value="KXS13791.1"/>
    <property type="molecule type" value="Genomic_DNA"/>
</dbReference>